<evidence type="ECO:0000313" key="1">
    <source>
        <dbReference type="EMBL" id="QIK41938.1"/>
    </source>
</evidence>
<dbReference type="RefSeq" id="WP_166193677.1">
    <property type="nucleotide sequence ID" value="NZ_CP049811.1"/>
</dbReference>
<proteinExistence type="predicted"/>
<dbReference type="Proteomes" id="UP000500791">
    <property type="component" value="Chromosome"/>
</dbReference>
<gene>
    <name evidence="1" type="ORF">G8E03_14905</name>
</gene>
<dbReference type="EMBL" id="CP049811">
    <property type="protein sequence ID" value="QIK41938.1"/>
    <property type="molecule type" value="Genomic_DNA"/>
</dbReference>
<dbReference type="AlphaFoldDB" id="A0A6G7VQ06"/>
<sequence>MIVKIVVLFLAFIAILGMFGKLSLLGIGPRKRVCRECGGHVIGKSCPCGKTS</sequence>
<organism evidence="1 2">
    <name type="scientific">Pontivivens nitratireducens</name>
    <dbReference type="NCBI Taxonomy" id="2758038"/>
    <lineage>
        <taxon>Bacteria</taxon>
        <taxon>Pseudomonadati</taxon>
        <taxon>Pseudomonadota</taxon>
        <taxon>Alphaproteobacteria</taxon>
        <taxon>Rhodobacterales</taxon>
        <taxon>Paracoccaceae</taxon>
        <taxon>Pontivivens</taxon>
    </lineage>
</organism>
<name>A0A6G7VQ06_9RHOB</name>
<keyword evidence="2" id="KW-1185">Reference proteome</keyword>
<reference evidence="1 2" key="1">
    <citation type="submission" date="2020-03" db="EMBL/GenBank/DDBJ databases">
        <title>Complete genome sequence of Monaibacterium sp. ALG8 with diverse plasmids.</title>
        <authorList>
            <person name="Sun C."/>
        </authorList>
    </citation>
    <scope>NUCLEOTIDE SEQUENCE [LARGE SCALE GENOMIC DNA]</scope>
    <source>
        <strain evidence="1 2">ALG8</strain>
    </source>
</reference>
<protein>
    <submittedName>
        <fullName evidence="1">Uncharacterized protein</fullName>
    </submittedName>
</protein>
<evidence type="ECO:0000313" key="2">
    <source>
        <dbReference type="Proteomes" id="UP000500791"/>
    </source>
</evidence>
<accession>A0A6G7VQ06</accession>
<dbReference type="KEGG" id="mon:G8E03_14905"/>